<reference evidence="2" key="1">
    <citation type="submission" date="2021-11" db="EMBL/GenBank/DDBJ databases">
        <title>Purpureocillium_takamizusanense_genome.</title>
        <authorList>
            <person name="Nguyen N.-H."/>
        </authorList>
    </citation>
    <scope>NUCLEOTIDE SEQUENCE</scope>
    <source>
        <strain evidence="2">PT3</strain>
    </source>
</reference>
<proteinExistence type="predicted"/>
<feature type="coiled-coil region" evidence="1">
    <location>
        <begin position="11"/>
        <end position="52"/>
    </location>
</feature>
<dbReference type="KEGG" id="ptkz:JDV02_010554"/>
<dbReference type="OrthoDB" id="4939055at2759"/>
<sequence length="103" mass="11420">MGVSPQSAQTIATLRQQATELQLQKAALRRTLRQSQEQAAKLQKQIAAYKRYIEKQDEGLALVISSICSSFENYRETVVEATRQATVGVEDEGLYGENGGRES</sequence>
<evidence type="ECO:0000313" key="3">
    <source>
        <dbReference type="Proteomes" id="UP000829364"/>
    </source>
</evidence>
<dbReference type="Proteomes" id="UP000829364">
    <property type="component" value="Chromosome 13"/>
</dbReference>
<evidence type="ECO:0000256" key="1">
    <source>
        <dbReference type="SAM" id="Coils"/>
    </source>
</evidence>
<organism evidence="2 3">
    <name type="scientific">Purpureocillium takamizusanense</name>
    <dbReference type="NCBI Taxonomy" id="2060973"/>
    <lineage>
        <taxon>Eukaryota</taxon>
        <taxon>Fungi</taxon>
        <taxon>Dikarya</taxon>
        <taxon>Ascomycota</taxon>
        <taxon>Pezizomycotina</taxon>
        <taxon>Sordariomycetes</taxon>
        <taxon>Hypocreomycetidae</taxon>
        <taxon>Hypocreales</taxon>
        <taxon>Ophiocordycipitaceae</taxon>
        <taxon>Purpureocillium</taxon>
    </lineage>
</organism>
<protein>
    <submittedName>
        <fullName evidence="2">Uncharacterized protein</fullName>
    </submittedName>
</protein>
<dbReference type="EMBL" id="CP086366">
    <property type="protein sequence ID" value="UNI24836.1"/>
    <property type="molecule type" value="Genomic_DNA"/>
</dbReference>
<dbReference type="AlphaFoldDB" id="A0A9Q8QT70"/>
<evidence type="ECO:0000313" key="2">
    <source>
        <dbReference type="EMBL" id="UNI24836.1"/>
    </source>
</evidence>
<dbReference type="GeneID" id="72072497"/>
<keyword evidence="1" id="KW-0175">Coiled coil</keyword>
<dbReference type="RefSeq" id="XP_047848317.1">
    <property type="nucleotide sequence ID" value="XM_047992303.1"/>
</dbReference>
<gene>
    <name evidence="2" type="ORF">JDV02_010554</name>
</gene>
<name>A0A9Q8QT70_9HYPO</name>
<keyword evidence="3" id="KW-1185">Reference proteome</keyword>
<accession>A0A9Q8QT70</accession>